<dbReference type="AlphaFoldDB" id="A0A3N5CTN0"/>
<evidence type="ECO:0000313" key="6">
    <source>
        <dbReference type="EMBL" id="RPF70750.1"/>
    </source>
</evidence>
<organism evidence="6 7">
    <name type="scientific">Aurantiacibacter spongiae</name>
    <dbReference type="NCBI Taxonomy" id="2488860"/>
    <lineage>
        <taxon>Bacteria</taxon>
        <taxon>Pseudomonadati</taxon>
        <taxon>Pseudomonadota</taxon>
        <taxon>Alphaproteobacteria</taxon>
        <taxon>Sphingomonadales</taxon>
        <taxon>Erythrobacteraceae</taxon>
        <taxon>Aurantiacibacter</taxon>
    </lineage>
</organism>
<evidence type="ECO:0000313" key="7">
    <source>
        <dbReference type="Proteomes" id="UP000275232"/>
    </source>
</evidence>
<dbReference type="CDD" id="cd00383">
    <property type="entry name" value="trans_reg_C"/>
    <property type="match status" value="1"/>
</dbReference>
<feature type="DNA-binding region" description="OmpR/PhoB-type" evidence="3">
    <location>
        <begin position="46"/>
        <end position="144"/>
    </location>
</feature>
<accession>A0A3N5CTN0</accession>
<evidence type="ECO:0000259" key="5">
    <source>
        <dbReference type="PROSITE" id="PS51755"/>
    </source>
</evidence>
<feature type="repeat" description="TPR" evidence="2">
    <location>
        <begin position="395"/>
        <end position="428"/>
    </location>
</feature>
<keyword evidence="7" id="KW-1185">Reference proteome</keyword>
<dbReference type="InterPro" id="IPR016032">
    <property type="entry name" value="Sig_transdc_resp-reg_C-effctor"/>
</dbReference>
<dbReference type="GO" id="GO:0000160">
    <property type="term" value="P:phosphorelay signal transduction system"/>
    <property type="evidence" value="ECO:0007669"/>
    <property type="project" value="InterPro"/>
</dbReference>
<keyword evidence="1 3" id="KW-0238">DNA-binding</keyword>
<dbReference type="Pfam" id="PF00486">
    <property type="entry name" value="Trans_reg_C"/>
    <property type="match status" value="1"/>
</dbReference>
<name>A0A3N5CTN0_9SPHN</name>
<dbReference type="InterPro" id="IPR019734">
    <property type="entry name" value="TPR_rpt"/>
</dbReference>
<dbReference type="InterPro" id="IPR036388">
    <property type="entry name" value="WH-like_DNA-bd_sf"/>
</dbReference>
<proteinExistence type="predicted"/>
<sequence length="567" mass="62481">MDSNLIKVNTCRQGGHHAGSHLMMHGPRRSEALSPPHDAPPCSLDLSNCAVGAFRLHPARNAVTLDGTEFGIEPLVMDVLCYLVQRAGEVVTREEIIDHVWLDRPCGDESLTRAIAMLRRTFRKDESATDYIRTVWKRGYALEAPVRVRRAASPATASIADALVHPFVTDYSVAVLPFASMSATPTDAFLADGITRDLTMLLSRVPRLRVAAFSSVQTVGEGDVRLPDLTERLQVRYAVTGSIARNGDNFQLRAALMDGADDAQLWAQRFDAPLAQFYAVQDRIVLDVSSSLSSALQLAHAVALKGRRPFQLNAYQLVQRAEMLRLNYNRETAGEIVDLLERALDCDRADGAVHAALAVQHTQNVTSRFVDNPAETFSLAKSYLGEALALSPDDPEVLAAAGITASMMGNARRAVRFLTRAVERDPNNPHTLAVLGWQHCWLTGDADGVAMIRTAEERAPHHPRFALWAHYRGHAELRLGRVEEAITAYEEGQRRNPHYSLNLVTLAAALANAGREQEARRAIADLRQVAPEYRAADYEALVRRMVYWFGESPTGEEMIAAVRGIGL</sequence>
<comment type="caution">
    <text evidence="6">The sequence shown here is derived from an EMBL/GenBank/DDBJ whole genome shotgun (WGS) entry which is preliminary data.</text>
</comment>
<dbReference type="SUPFAM" id="SSF48452">
    <property type="entry name" value="TPR-like"/>
    <property type="match status" value="1"/>
</dbReference>
<reference evidence="6 7" key="1">
    <citation type="submission" date="2018-11" db="EMBL/GenBank/DDBJ databases">
        <title>Erythrobacter spongiae sp. nov., isolated from a marine sponge.</title>
        <authorList>
            <person name="Zhuang L."/>
            <person name="Luo L."/>
        </authorList>
    </citation>
    <scope>NUCLEOTIDE SEQUENCE [LARGE SCALE GENOMIC DNA]</scope>
    <source>
        <strain evidence="6 7">HN-E23</strain>
    </source>
</reference>
<evidence type="ECO:0000256" key="4">
    <source>
        <dbReference type="SAM" id="MobiDB-lite"/>
    </source>
</evidence>
<dbReference type="Proteomes" id="UP000275232">
    <property type="component" value="Unassembled WGS sequence"/>
</dbReference>
<dbReference type="PROSITE" id="PS50005">
    <property type="entry name" value="TPR"/>
    <property type="match status" value="1"/>
</dbReference>
<evidence type="ECO:0000256" key="2">
    <source>
        <dbReference type="PROSITE-ProRule" id="PRU00339"/>
    </source>
</evidence>
<dbReference type="PANTHER" id="PTHR47691">
    <property type="entry name" value="REGULATOR-RELATED"/>
    <property type="match status" value="1"/>
</dbReference>
<dbReference type="EMBL" id="RPFZ01000001">
    <property type="protein sequence ID" value="RPF70750.1"/>
    <property type="molecule type" value="Genomic_DNA"/>
</dbReference>
<dbReference type="GO" id="GO:0003677">
    <property type="term" value="F:DNA binding"/>
    <property type="evidence" value="ECO:0007669"/>
    <property type="project" value="UniProtKB-UniRule"/>
</dbReference>
<dbReference type="Gene3D" id="1.10.10.10">
    <property type="entry name" value="Winged helix-like DNA-binding domain superfamily/Winged helix DNA-binding domain"/>
    <property type="match status" value="1"/>
</dbReference>
<feature type="domain" description="OmpR/PhoB-type" evidence="5">
    <location>
        <begin position="46"/>
        <end position="144"/>
    </location>
</feature>
<dbReference type="GO" id="GO:0006355">
    <property type="term" value="P:regulation of DNA-templated transcription"/>
    <property type="evidence" value="ECO:0007669"/>
    <property type="project" value="InterPro"/>
</dbReference>
<dbReference type="PROSITE" id="PS51755">
    <property type="entry name" value="OMPR_PHOB"/>
    <property type="match status" value="1"/>
</dbReference>
<dbReference type="Gene3D" id="3.40.50.10070">
    <property type="entry name" value="TolB, N-terminal domain"/>
    <property type="match status" value="1"/>
</dbReference>
<dbReference type="Pfam" id="PF14559">
    <property type="entry name" value="TPR_19"/>
    <property type="match status" value="1"/>
</dbReference>
<dbReference type="InterPro" id="IPR001867">
    <property type="entry name" value="OmpR/PhoB-type_DNA-bd"/>
</dbReference>
<gene>
    <name evidence="6" type="ORF">EG799_03275</name>
</gene>
<protein>
    <recommendedName>
        <fullName evidence="5">OmpR/PhoB-type domain-containing protein</fullName>
    </recommendedName>
</protein>
<dbReference type="SMART" id="SM00862">
    <property type="entry name" value="Trans_reg_C"/>
    <property type="match status" value="1"/>
</dbReference>
<dbReference type="SUPFAM" id="SSF46894">
    <property type="entry name" value="C-terminal effector domain of the bipartite response regulators"/>
    <property type="match status" value="1"/>
</dbReference>
<evidence type="ECO:0000256" key="3">
    <source>
        <dbReference type="PROSITE-ProRule" id="PRU01091"/>
    </source>
</evidence>
<dbReference type="SMART" id="SM00028">
    <property type="entry name" value="TPR"/>
    <property type="match status" value="2"/>
</dbReference>
<feature type="region of interest" description="Disordered" evidence="4">
    <location>
        <begin position="13"/>
        <end position="37"/>
    </location>
</feature>
<dbReference type="PANTHER" id="PTHR47691:SF3">
    <property type="entry name" value="HTH-TYPE TRANSCRIPTIONAL REGULATOR RV0890C-RELATED"/>
    <property type="match status" value="1"/>
</dbReference>
<dbReference type="Gene3D" id="1.25.40.10">
    <property type="entry name" value="Tetratricopeptide repeat domain"/>
    <property type="match status" value="1"/>
</dbReference>
<keyword evidence="2" id="KW-0802">TPR repeat</keyword>
<dbReference type="InterPro" id="IPR011990">
    <property type="entry name" value="TPR-like_helical_dom_sf"/>
</dbReference>
<evidence type="ECO:0000256" key="1">
    <source>
        <dbReference type="ARBA" id="ARBA00023125"/>
    </source>
</evidence>